<sequence length="239" mass="26241">MPKNETRCSCEPKPVTVTQYKDGQWAVHPDVVSIEVPIKLNFNDESYTLWAWPEHLEDLVAGHALLDLGGGSTETTVEKVSDDEFTVTVGDAIENTLEPGKLHGSEMLEAMAKFIDEEGMWHGTGCFHRAGVYDANSHTMLHRTEDIGRHNCVDRLAGWASRTGTPLSGLVLMISARVTASLCAKATRAGFKFIVSRSAVTSASIGMAQEHGITLVGFARDQEKRFTVFHDLQTPRVLT</sequence>
<organism evidence="3 4">
    <name type="scientific">Halodesulfovibrio marinisediminis DSM 17456</name>
    <dbReference type="NCBI Taxonomy" id="1121457"/>
    <lineage>
        <taxon>Bacteria</taxon>
        <taxon>Pseudomonadati</taxon>
        <taxon>Thermodesulfobacteriota</taxon>
        <taxon>Desulfovibrionia</taxon>
        <taxon>Desulfovibrionales</taxon>
        <taxon>Desulfovibrionaceae</taxon>
        <taxon>Halodesulfovibrio</taxon>
    </lineage>
</organism>
<reference evidence="4" key="1">
    <citation type="submission" date="2016-11" db="EMBL/GenBank/DDBJ databases">
        <authorList>
            <person name="Varghese N."/>
            <person name="Submissions S."/>
        </authorList>
    </citation>
    <scope>NUCLEOTIDE SEQUENCE [LARGE SCALE GENOMIC DNA]</scope>
    <source>
        <strain evidence="4">DSM 17456</strain>
    </source>
</reference>
<dbReference type="Gene3D" id="3.40.140.10">
    <property type="entry name" value="Cytidine Deaminase, domain 2"/>
    <property type="match status" value="1"/>
</dbReference>
<dbReference type="OrthoDB" id="3197277at2"/>
<dbReference type="GO" id="GO:0016783">
    <property type="term" value="F:sulfurtransferase activity"/>
    <property type="evidence" value="ECO:0007669"/>
    <property type="project" value="InterPro"/>
</dbReference>
<keyword evidence="2" id="KW-0501">Molybdenum cofactor biosynthesis</keyword>
<proteinExistence type="predicted"/>
<keyword evidence="1" id="KW-0963">Cytoplasm</keyword>
<evidence type="ECO:0000256" key="2">
    <source>
        <dbReference type="ARBA" id="ARBA00023150"/>
    </source>
</evidence>
<dbReference type="PANTHER" id="PTHR30592:SF1">
    <property type="entry name" value="SULFUR CARRIER PROTEIN FDHD"/>
    <property type="match status" value="1"/>
</dbReference>
<evidence type="ECO:0000313" key="4">
    <source>
        <dbReference type="Proteomes" id="UP000184694"/>
    </source>
</evidence>
<keyword evidence="4" id="KW-1185">Reference proteome</keyword>
<dbReference type="EMBL" id="FSRG01000005">
    <property type="protein sequence ID" value="SIO17074.1"/>
    <property type="molecule type" value="Genomic_DNA"/>
</dbReference>
<dbReference type="SUPFAM" id="SSF53927">
    <property type="entry name" value="Cytidine deaminase-like"/>
    <property type="match status" value="1"/>
</dbReference>
<dbReference type="InterPro" id="IPR003786">
    <property type="entry name" value="FdhD"/>
</dbReference>
<evidence type="ECO:0000313" key="3">
    <source>
        <dbReference type="EMBL" id="SIO17074.1"/>
    </source>
</evidence>
<dbReference type="PIRSF" id="PIRSF015626">
    <property type="entry name" value="FdhD"/>
    <property type="match status" value="1"/>
</dbReference>
<dbReference type="STRING" id="1121457.SAMN02745161_2115"/>
<gene>
    <name evidence="3" type="ORF">SAMN02745161_2115</name>
</gene>
<protein>
    <submittedName>
        <fullName evidence="3">FdhD protein</fullName>
    </submittedName>
</protein>
<name>A0A1N6HB75_9BACT</name>
<dbReference type="PANTHER" id="PTHR30592">
    <property type="entry name" value="FORMATE DEHYDROGENASE"/>
    <property type="match status" value="1"/>
</dbReference>
<dbReference type="GO" id="GO:0006777">
    <property type="term" value="P:Mo-molybdopterin cofactor biosynthetic process"/>
    <property type="evidence" value="ECO:0007669"/>
    <property type="project" value="UniProtKB-KW"/>
</dbReference>
<dbReference type="InterPro" id="IPR016193">
    <property type="entry name" value="Cytidine_deaminase-like"/>
</dbReference>
<dbReference type="RefSeq" id="WP_074216883.1">
    <property type="nucleotide sequence ID" value="NZ_FSRG01000005.1"/>
</dbReference>
<dbReference type="AlphaFoldDB" id="A0A1N6HB75"/>
<accession>A0A1N6HB75</accession>
<dbReference type="Pfam" id="PF02634">
    <property type="entry name" value="FdhD-NarQ"/>
    <property type="match status" value="1"/>
</dbReference>
<dbReference type="Proteomes" id="UP000184694">
    <property type="component" value="Unassembled WGS sequence"/>
</dbReference>
<evidence type="ECO:0000256" key="1">
    <source>
        <dbReference type="ARBA" id="ARBA00022490"/>
    </source>
</evidence>